<accession>A0A6N3KAM0</accession>
<dbReference type="EMBL" id="CP031263">
    <property type="protein sequence ID" value="AXH94206.1"/>
    <property type="molecule type" value="Genomic_DNA"/>
</dbReference>
<evidence type="ECO:0000313" key="2">
    <source>
        <dbReference type="Proteomes" id="UP000253958"/>
    </source>
</evidence>
<dbReference type="AlphaFoldDB" id="A0A6N3KAM0"/>
<sequence length="125" mass="14049">MTTDHGSGGDVSSDVTTVLWRPLGQQELDLVREAGGRRWPRLSPEQTHFFPMLDEAFAVRAAQNWNLFGPVRYVARFHVETGFLGRYSTRSFGGSAAPMLWVAADELDEFNAHIVGSIEVIHEFR</sequence>
<reference evidence="1 2" key="1">
    <citation type="submission" date="2018-07" db="EMBL/GenBank/DDBJ databases">
        <authorList>
            <person name="Ye Y."/>
        </authorList>
    </citation>
    <scope>NUCLEOTIDE SEQUENCE [LARGE SCALE GENOMIC DNA]</scope>
    <source>
        <strain evidence="2">H14(2018)</strain>
    </source>
</reference>
<name>A0A6N3KAM0_9ACTN</name>
<proteinExistence type="predicted"/>
<dbReference type="RefSeq" id="WP_114921076.1">
    <property type="nucleotide sequence ID" value="NZ_CP031263.1"/>
</dbReference>
<gene>
    <name evidence="1" type="ORF">DVH21_32305</name>
</gene>
<dbReference type="Proteomes" id="UP000253958">
    <property type="component" value="Chromosome"/>
</dbReference>
<organism evidence="1 2">
    <name type="scientific">Micromonospora aurantiaca</name>
    <name type="common">nom. illeg.</name>
    <dbReference type="NCBI Taxonomy" id="47850"/>
    <lineage>
        <taxon>Bacteria</taxon>
        <taxon>Bacillati</taxon>
        <taxon>Actinomycetota</taxon>
        <taxon>Actinomycetes</taxon>
        <taxon>Micromonosporales</taxon>
        <taxon>Micromonosporaceae</taxon>
        <taxon>Micromonospora</taxon>
    </lineage>
</organism>
<reference evidence="1 2" key="2">
    <citation type="submission" date="2018-08" db="EMBL/GenBank/DDBJ databases">
        <title>Streptomyces kandeliansis sp. nov., an endophytic bacterium isolated from mangrove plant.</title>
        <authorList>
            <person name="Wang R."/>
        </authorList>
    </citation>
    <scope>NUCLEOTIDE SEQUENCE [LARGE SCALE GENOMIC DNA]</scope>
    <source>
        <strain evidence="2">H14(2018)</strain>
    </source>
</reference>
<protein>
    <submittedName>
        <fullName evidence="1">ADP-ribosylation/crystallin J1</fullName>
    </submittedName>
</protein>
<evidence type="ECO:0000313" key="1">
    <source>
        <dbReference type="EMBL" id="AXH94206.1"/>
    </source>
</evidence>